<accession>A0A5P1FDT1</accession>
<proteinExistence type="predicted"/>
<sequence length="130" mass="14623">MCLLTHPDMIKKRAARVEISLTCEECYYELKWGCYRPFGYDCSSCCSNYVAVVDPDWIPKYQQTGYDCSSCCSNYVAVVDPDWIPKCQQTGAESSFGPETMSCPYCGAWTEVRDGYGSSQCFVDCVICIP</sequence>
<dbReference type="Gramene" id="ONK74700">
    <property type="protein sequence ID" value="ONK74700"/>
    <property type="gene ID" value="A4U43_C03F9240"/>
</dbReference>
<gene>
    <name evidence="1" type="ORF">A4U43_C03F9240</name>
</gene>
<keyword evidence="2" id="KW-1185">Reference proteome</keyword>
<evidence type="ECO:0000313" key="1">
    <source>
        <dbReference type="EMBL" id="ONK74700.1"/>
    </source>
</evidence>
<dbReference type="Proteomes" id="UP000243459">
    <property type="component" value="Chromosome 3"/>
</dbReference>
<organism evidence="1 2">
    <name type="scientific">Asparagus officinalis</name>
    <name type="common">Garden asparagus</name>
    <dbReference type="NCBI Taxonomy" id="4686"/>
    <lineage>
        <taxon>Eukaryota</taxon>
        <taxon>Viridiplantae</taxon>
        <taxon>Streptophyta</taxon>
        <taxon>Embryophyta</taxon>
        <taxon>Tracheophyta</taxon>
        <taxon>Spermatophyta</taxon>
        <taxon>Magnoliopsida</taxon>
        <taxon>Liliopsida</taxon>
        <taxon>Asparagales</taxon>
        <taxon>Asparagaceae</taxon>
        <taxon>Asparagoideae</taxon>
        <taxon>Asparagus</taxon>
    </lineage>
</organism>
<dbReference type="EMBL" id="CM007383">
    <property type="protein sequence ID" value="ONK74700.1"/>
    <property type="molecule type" value="Genomic_DNA"/>
</dbReference>
<dbReference type="AlphaFoldDB" id="A0A5P1FDT1"/>
<evidence type="ECO:0000313" key="2">
    <source>
        <dbReference type="Proteomes" id="UP000243459"/>
    </source>
</evidence>
<name>A0A5P1FDT1_ASPOF</name>
<protein>
    <submittedName>
        <fullName evidence="1">Uncharacterized protein</fullName>
    </submittedName>
</protein>
<reference evidence="2" key="1">
    <citation type="journal article" date="2017" name="Nat. Commun.">
        <title>The asparagus genome sheds light on the origin and evolution of a young Y chromosome.</title>
        <authorList>
            <person name="Harkess A."/>
            <person name="Zhou J."/>
            <person name="Xu C."/>
            <person name="Bowers J.E."/>
            <person name="Van der Hulst R."/>
            <person name="Ayyampalayam S."/>
            <person name="Mercati F."/>
            <person name="Riccardi P."/>
            <person name="McKain M.R."/>
            <person name="Kakrana A."/>
            <person name="Tang H."/>
            <person name="Ray J."/>
            <person name="Groenendijk J."/>
            <person name="Arikit S."/>
            <person name="Mathioni S.M."/>
            <person name="Nakano M."/>
            <person name="Shan H."/>
            <person name="Telgmann-Rauber A."/>
            <person name="Kanno A."/>
            <person name="Yue Z."/>
            <person name="Chen H."/>
            <person name="Li W."/>
            <person name="Chen Y."/>
            <person name="Xu X."/>
            <person name="Zhang Y."/>
            <person name="Luo S."/>
            <person name="Chen H."/>
            <person name="Gao J."/>
            <person name="Mao Z."/>
            <person name="Pires J.C."/>
            <person name="Luo M."/>
            <person name="Kudrna D."/>
            <person name="Wing R.A."/>
            <person name="Meyers B.C."/>
            <person name="Yi K."/>
            <person name="Kong H."/>
            <person name="Lavrijsen P."/>
            <person name="Sunseri F."/>
            <person name="Falavigna A."/>
            <person name="Ye Y."/>
            <person name="Leebens-Mack J.H."/>
            <person name="Chen G."/>
        </authorList>
    </citation>
    <scope>NUCLEOTIDE SEQUENCE [LARGE SCALE GENOMIC DNA]</scope>
    <source>
        <strain evidence="2">cv. DH0086</strain>
    </source>
</reference>